<dbReference type="EMBL" id="AP024590">
    <property type="protein sequence ID" value="BCU55105.1"/>
    <property type="molecule type" value="Genomic_DNA"/>
</dbReference>
<evidence type="ECO:0000256" key="1">
    <source>
        <dbReference type="ARBA" id="ARBA00022723"/>
    </source>
</evidence>
<name>A0AA86IRP8_9ENTR</name>
<gene>
    <name evidence="6" type="ORF">ENKO_16990</name>
</gene>
<evidence type="ECO:0000259" key="5">
    <source>
        <dbReference type="Pfam" id="PF01258"/>
    </source>
</evidence>
<keyword evidence="2" id="KW-0863">Zinc-finger</keyword>
<dbReference type="NCBIfam" id="TIGR02419">
    <property type="entry name" value="C4_traR_proteo"/>
    <property type="match status" value="1"/>
</dbReference>
<proteinExistence type="predicted"/>
<evidence type="ECO:0000256" key="2">
    <source>
        <dbReference type="ARBA" id="ARBA00022771"/>
    </source>
</evidence>
<dbReference type="AlphaFoldDB" id="A0AA86IRP8"/>
<sequence>MTAEIIDQASELEEMLRENAIAAHRINRNAVSEKHCESCGEDIPEPRRVAVPGCKTCSDCQRLIEMKNKHRGVV</sequence>
<keyword evidence="1" id="KW-0479">Metal-binding</keyword>
<dbReference type="GO" id="GO:1900378">
    <property type="term" value="P:positive regulation of secondary metabolite biosynthetic process"/>
    <property type="evidence" value="ECO:0007669"/>
    <property type="project" value="TreeGrafter"/>
</dbReference>
<dbReference type="PANTHER" id="PTHR38777:SF1">
    <property type="entry name" value="DNAK SUPPRESSOR PROTEIN"/>
    <property type="match status" value="1"/>
</dbReference>
<dbReference type="GO" id="GO:0008270">
    <property type="term" value="F:zinc ion binding"/>
    <property type="evidence" value="ECO:0007669"/>
    <property type="project" value="UniProtKB-KW"/>
</dbReference>
<dbReference type="PROSITE" id="PS01102">
    <property type="entry name" value="ZF_DKSA_1"/>
    <property type="match status" value="1"/>
</dbReference>
<dbReference type="InterPro" id="IPR012783">
    <property type="entry name" value="Znf_C4_TraR"/>
</dbReference>
<dbReference type="PANTHER" id="PTHR38777">
    <property type="entry name" value="FELS-2 PROPHAGE PROTEIN"/>
    <property type="match status" value="1"/>
</dbReference>
<feature type="zinc finger region" description="dksA C4-type" evidence="4">
    <location>
        <begin position="36"/>
        <end position="60"/>
    </location>
</feature>
<dbReference type="InterPro" id="IPR020458">
    <property type="entry name" value="Znf_DskA_TraR_CS"/>
</dbReference>
<evidence type="ECO:0000313" key="6">
    <source>
        <dbReference type="EMBL" id="BCU55105.1"/>
    </source>
</evidence>
<feature type="domain" description="Zinc finger DksA/TraR C4-type" evidence="5">
    <location>
        <begin position="34"/>
        <end position="64"/>
    </location>
</feature>
<evidence type="ECO:0000313" key="7">
    <source>
        <dbReference type="Proteomes" id="UP000682928"/>
    </source>
</evidence>
<dbReference type="RefSeq" id="WP_088218960.1">
    <property type="nucleotide sequence ID" value="NZ_AP024590.1"/>
</dbReference>
<accession>A0AA86IRP8</accession>
<dbReference type="Pfam" id="PF01258">
    <property type="entry name" value="zf-dskA_traR"/>
    <property type="match status" value="1"/>
</dbReference>
<evidence type="ECO:0000256" key="4">
    <source>
        <dbReference type="PROSITE-ProRule" id="PRU00510"/>
    </source>
</evidence>
<protein>
    <submittedName>
        <fullName evidence="6">Conjugal transfer protein TraR</fullName>
    </submittedName>
</protein>
<dbReference type="PROSITE" id="PS51128">
    <property type="entry name" value="ZF_DKSA_2"/>
    <property type="match status" value="1"/>
</dbReference>
<dbReference type="Proteomes" id="UP000682928">
    <property type="component" value="Chromosome"/>
</dbReference>
<dbReference type="Gene3D" id="1.20.120.910">
    <property type="entry name" value="DksA, coiled-coil domain"/>
    <property type="match status" value="1"/>
</dbReference>
<organism evidence="6 7">
    <name type="scientific">Enterobacter kobei</name>
    <dbReference type="NCBI Taxonomy" id="208224"/>
    <lineage>
        <taxon>Bacteria</taxon>
        <taxon>Pseudomonadati</taxon>
        <taxon>Pseudomonadota</taxon>
        <taxon>Gammaproteobacteria</taxon>
        <taxon>Enterobacterales</taxon>
        <taxon>Enterobacteriaceae</taxon>
        <taxon>Enterobacter</taxon>
        <taxon>Enterobacter cloacae complex</taxon>
    </lineage>
</organism>
<reference evidence="6" key="1">
    <citation type="submission" date="2021-04" db="EMBL/GenBank/DDBJ databases">
        <title>Difference and commonality of drug resistance evolution in various bacteria. and drug sensitivity profiles.</title>
        <authorList>
            <person name="Maeda T."/>
            <person name="Shibai A."/>
            <person name="Kawada K."/>
            <person name="Kotani H."/>
            <person name="Tarusawa Y."/>
            <person name="Tanabe K."/>
            <person name="Furusawa C."/>
        </authorList>
    </citation>
    <scope>NUCLEOTIDE SEQUENCE</scope>
    <source>
        <strain evidence="6">JCM 8580</strain>
    </source>
</reference>
<evidence type="ECO:0000256" key="3">
    <source>
        <dbReference type="ARBA" id="ARBA00022833"/>
    </source>
</evidence>
<keyword evidence="3" id="KW-0862">Zinc</keyword>
<dbReference type="SUPFAM" id="SSF57716">
    <property type="entry name" value="Glucocorticoid receptor-like (DNA-binding domain)"/>
    <property type="match status" value="1"/>
</dbReference>
<dbReference type="InterPro" id="IPR000962">
    <property type="entry name" value="Znf_DskA_TraR"/>
</dbReference>